<proteinExistence type="predicted"/>
<reference evidence="3" key="1">
    <citation type="journal article" date="2019" name="Int. J. Syst. Evol. Microbiol.">
        <title>The Global Catalogue of Microorganisms (GCM) 10K type strain sequencing project: providing services to taxonomists for standard genome sequencing and annotation.</title>
        <authorList>
            <consortium name="The Broad Institute Genomics Platform"/>
            <consortium name="The Broad Institute Genome Sequencing Center for Infectious Disease"/>
            <person name="Wu L."/>
            <person name="Ma J."/>
        </authorList>
    </citation>
    <scope>NUCLEOTIDE SEQUENCE [LARGE SCALE GENOMIC DNA]</scope>
    <source>
        <strain evidence="3">CGMCC 4.7329</strain>
    </source>
</reference>
<evidence type="ECO:0000256" key="1">
    <source>
        <dbReference type="SAM" id="Phobius"/>
    </source>
</evidence>
<sequence length="120" mass="13063">MDSSYPWISFMLALVKPKIFVNGQPVPDARWGQTHVPVGPGQYHVRVVTPWLSEMGPAEIQVPVGHGPGSKVYYKPPAVIFLKGAIGPEPQKTPGLLFMALPFAVLALVFLLMFVLILVG</sequence>
<dbReference type="EMBL" id="BMNE01000005">
    <property type="protein sequence ID" value="GGN89273.1"/>
    <property type="molecule type" value="Genomic_DNA"/>
</dbReference>
<protein>
    <recommendedName>
        <fullName evidence="4">DUF4397 domain-containing protein</fullName>
    </recommendedName>
</protein>
<organism evidence="2 3">
    <name type="scientific">Nocardia rhizosphaerihabitans</name>
    <dbReference type="NCBI Taxonomy" id="1691570"/>
    <lineage>
        <taxon>Bacteria</taxon>
        <taxon>Bacillati</taxon>
        <taxon>Actinomycetota</taxon>
        <taxon>Actinomycetes</taxon>
        <taxon>Mycobacteriales</taxon>
        <taxon>Nocardiaceae</taxon>
        <taxon>Nocardia</taxon>
    </lineage>
</organism>
<evidence type="ECO:0000313" key="3">
    <source>
        <dbReference type="Proteomes" id="UP000658127"/>
    </source>
</evidence>
<name>A0ABQ2KP65_9NOCA</name>
<comment type="caution">
    <text evidence="2">The sequence shown here is derived from an EMBL/GenBank/DDBJ whole genome shotgun (WGS) entry which is preliminary data.</text>
</comment>
<keyword evidence="3" id="KW-1185">Reference proteome</keyword>
<keyword evidence="1" id="KW-0812">Transmembrane</keyword>
<gene>
    <name evidence="2" type="ORF">GCM10011610_47420</name>
</gene>
<keyword evidence="1" id="KW-1133">Transmembrane helix</keyword>
<evidence type="ECO:0000313" key="2">
    <source>
        <dbReference type="EMBL" id="GGN89273.1"/>
    </source>
</evidence>
<feature type="transmembrane region" description="Helical" evidence="1">
    <location>
        <begin position="96"/>
        <end position="119"/>
    </location>
</feature>
<accession>A0ABQ2KP65</accession>
<dbReference type="Proteomes" id="UP000658127">
    <property type="component" value="Unassembled WGS sequence"/>
</dbReference>
<evidence type="ECO:0008006" key="4">
    <source>
        <dbReference type="Google" id="ProtNLM"/>
    </source>
</evidence>
<keyword evidence="1" id="KW-0472">Membrane</keyword>